<dbReference type="GO" id="GO:0046983">
    <property type="term" value="F:protein dimerization activity"/>
    <property type="evidence" value="ECO:0007669"/>
    <property type="project" value="InterPro"/>
</dbReference>
<protein>
    <recommendedName>
        <fullName evidence="8">Anoctamin</fullName>
    </recommendedName>
</protein>
<evidence type="ECO:0000256" key="6">
    <source>
        <dbReference type="ARBA" id="ARBA00023136"/>
    </source>
</evidence>
<dbReference type="PANTHER" id="PTHR12308">
    <property type="entry name" value="ANOCTAMIN"/>
    <property type="match status" value="1"/>
</dbReference>
<feature type="domain" description="Anoctamin dimerisation" evidence="11">
    <location>
        <begin position="184"/>
        <end position="399"/>
    </location>
</feature>
<dbReference type="KEGG" id="lak:106178187"/>
<feature type="region of interest" description="Disordered" evidence="9">
    <location>
        <begin position="1"/>
        <end position="145"/>
    </location>
</feature>
<evidence type="ECO:0000313" key="12">
    <source>
        <dbReference type="Proteomes" id="UP000085678"/>
    </source>
</evidence>
<evidence type="ECO:0000256" key="5">
    <source>
        <dbReference type="ARBA" id="ARBA00022989"/>
    </source>
</evidence>
<keyword evidence="12" id="KW-1185">Reference proteome</keyword>
<proteinExistence type="inferred from homology"/>
<evidence type="ECO:0000256" key="2">
    <source>
        <dbReference type="ARBA" id="ARBA00009671"/>
    </source>
</evidence>
<feature type="transmembrane region" description="Helical" evidence="8">
    <location>
        <begin position="931"/>
        <end position="956"/>
    </location>
</feature>
<organism evidence="12 13">
    <name type="scientific">Lingula anatina</name>
    <name type="common">Brachiopod</name>
    <name type="synonym">Lingula unguis</name>
    <dbReference type="NCBI Taxonomy" id="7574"/>
    <lineage>
        <taxon>Eukaryota</taxon>
        <taxon>Metazoa</taxon>
        <taxon>Spiralia</taxon>
        <taxon>Lophotrochozoa</taxon>
        <taxon>Brachiopoda</taxon>
        <taxon>Linguliformea</taxon>
        <taxon>Lingulata</taxon>
        <taxon>Lingulida</taxon>
        <taxon>Linguloidea</taxon>
        <taxon>Lingulidae</taxon>
        <taxon>Lingula</taxon>
    </lineage>
</organism>
<feature type="transmembrane region" description="Helical" evidence="8">
    <location>
        <begin position="410"/>
        <end position="440"/>
    </location>
</feature>
<feature type="transmembrane region" description="Helical" evidence="8">
    <location>
        <begin position="779"/>
        <end position="801"/>
    </location>
</feature>
<keyword evidence="6 8" id="KW-0472">Membrane</keyword>
<name>A0A1S3K267_LINAN</name>
<dbReference type="Pfam" id="PF04547">
    <property type="entry name" value="Anoctamin"/>
    <property type="match status" value="1"/>
</dbReference>
<dbReference type="OrthoDB" id="296386at2759"/>
<accession>A0A1S3K267</accession>
<keyword evidence="4 8" id="KW-0812">Transmembrane</keyword>
<reference evidence="13" key="2">
    <citation type="submission" date="2025-08" db="UniProtKB">
        <authorList>
            <consortium name="RefSeq"/>
        </authorList>
    </citation>
    <scope>IDENTIFICATION</scope>
</reference>
<evidence type="ECO:0000256" key="3">
    <source>
        <dbReference type="ARBA" id="ARBA00022475"/>
    </source>
</evidence>
<comment type="similarity">
    <text evidence="2 8">Belongs to the anoctamin family.</text>
</comment>
<feature type="transmembrane region" description="Helical" evidence="8">
    <location>
        <begin position="567"/>
        <end position="600"/>
    </location>
</feature>
<feature type="transmembrane region" description="Helical" evidence="8">
    <location>
        <begin position="829"/>
        <end position="853"/>
    </location>
</feature>
<dbReference type="InterPro" id="IPR049452">
    <property type="entry name" value="Anoctamin_TM"/>
</dbReference>
<evidence type="ECO:0000256" key="7">
    <source>
        <dbReference type="ARBA" id="ARBA00023180"/>
    </source>
</evidence>
<feature type="domain" description="Anoctamin transmembrane" evidence="10">
    <location>
        <begin position="402"/>
        <end position="970"/>
    </location>
</feature>
<evidence type="ECO:0000256" key="9">
    <source>
        <dbReference type="SAM" id="MobiDB-lite"/>
    </source>
</evidence>
<dbReference type="GeneID" id="106178187"/>
<evidence type="ECO:0000259" key="10">
    <source>
        <dbReference type="Pfam" id="PF04547"/>
    </source>
</evidence>
<evidence type="ECO:0000256" key="4">
    <source>
        <dbReference type="ARBA" id="ARBA00022692"/>
    </source>
</evidence>
<keyword evidence="5 8" id="KW-1133">Transmembrane helix</keyword>
<feature type="transmembrane region" description="Helical" evidence="8">
    <location>
        <begin position="491"/>
        <end position="508"/>
    </location>
</feature>
<dbReference type="FunCoup" id="A0A1S3K267">
    <property type="interactions" value="74"/>
</dbReference>
<feature type="transmembrane region" description="Helical" evidence="8">
    <location>
        <begin position="662"/>
        <end position="679"/>
    </location>
</feature>
<dbReference type="InterPro" id="IPR032394">
    <property type="entry name" value="Anoct_dimer"/>
</dbReference>
<dbReference type="GO" id="GO:0005254">
    <property type="term" value="F:chloride channel activity"/>
    <property type="evidence" value="ECO:0007669"/>
    <property type="project" value="TreeGrafter"/>
</dbReference>
<dbReference type="GO" id="GO:0005886">
    <property type="term" value="C:plasma membrane"/>
    <property type="evidence" value="ECO:0007669"/>
    <property type="project" value="UniProtKB-SubCell"/>
</dbReference>
<feature type="compositionally biased region" description="Pro residues" evidence="9">
    <location>
        <begin position="64"/>
        <end position="76"/>
    </location>
</feature>
<reference evidence="13" key="1">
    <citation type="journal article" date="2015" name="Nat. Commun.">
        <title>The Lingula genome provides insights into brachiopod evolution and the origin of phosphate biomineralization.</title>
        <authorList>
            <person name="Luo Y.J."/>
            <person name="Takeuchi T."/>
            <person name="Koyanagi R."/>
            <person name="Yamada L."/>
            <person name="Kanda M."/>
            <person name="Khalturina M."/>
            <person name="Fujie M."/>
            <person name="Yamasaki S.I."/>
            <person name="Endo K."/>
            <person name="Satoh N."/>
        </authorList>
    </citation>
    <scope>NUCLEOTIDE SEQUENCE</scope>
</reference>
<comment type="subcellular location">
    <subcellularLocation>
        <location evidence="1">Cell membrane</location>
        <topology evidence="1">Multi-pass membrane protein</topology>
    </subcellularLocation>
    <subcellularLocation>
        <location evidence="8">Membrane</location>
        <topology evidence="8">Multi-pass membrane protein</topology>
    </subcellularLocation>
</comment>
<feature type="compositionally biased region" description="Basic and acidic residues" evidence="9">
    <location>
        <begin position="1"/>
        <end position="15"/>
    </location>
</feature>
<feature type="compositionally biased region" description="Basic and acidic residues" evidence="9">
    <location>
        <begin position="133"/>
        <end position="145"/>
    </location>
</feature>
<gene>
    <name evidence="13" type="primary">LOC106178187</name>
</gene>
<dbReference type="RefSeq" id="XP_013416725.1">
    <property type="nucleotide sequence ID" value="XM_013561271.2"/>
</dbReference>
<dbReference type="InParanoid" id="A0A1S3K267"/>
<evidence type="ECO:0000313" key="13">
    <source>
        <dbReference type="RefSeq" id="XP_013416725.1"/>
    </source>
</evidence>
<keyword evidence="3" id="KW-1003">Cell membrane</keyword>
<dbReference type="Proteomes" id="UP000085678">
    <property type="component" value="Unplaced"/>
</dbReference>
<evidence type="ECO:0000256" key="8">
    <source>
        <dbReference type="RuleBase" id="RU280814"/>
    </source>
</evidence>
<keyword evidence="7" id="KW-0325">Glycoprotein</keyword>
<evidence type="ECO:0000259" key="11">
    <source>
        <dbReference type="Pfam" id="PF16178"/>
    </source>
</evidence>
<dbReference type="Pfam" id="PF16178">
    <property type="entry name" value="Anoct_dimer"/>
    <property type="match status" value="1"/>
</dbReference>
<dbReference type="AlphaFoldDB" id="A0A1S3K267"/>
<dbReference type="InterPro" id="IPR007632">
    <property type="entry name" value="Anoctamin"/>
</dbReference>
<evidence type="ECO:0000256" key="1">
    <source>
        <dbReference type="ARBA" id="ARBA00004651"/>
    </source>
</evidence>
<sequence>MDYDKEVIIVDKGGSEEETPLTGNGSVRKPSPSVSQENIKLEEMEGMTGPPPPPPAENLYPVINPGPTPVEVPPTTPSSIPIGFEGQGKPKGIDNPAYLMDSGKMDPAQDSDLPTAVGHSESDQSALLGDDAETGKVRQRAEEELKHDTLRSALMSQKQGGVETVDIENVHPAKKKDAAETLLFKDGIRKIDFVLAYKESNDVSKEEKRMVFKRNLLDEGVEMETEDKSESTDEKTYFIKIHIPWEVMLRYAEMMRMKMPIKENDIDPTDDSEKTCPNPFAVDEDIIKPEPNYFTAAFDRERMKQGMFVIKDKESFFTNAQRSRVAYEILARMRYDDTDKDKFGIKRLISNGAFAAAYPLHEGKYKTEHSVLTWGADNERVLLFEEWARPGRWYKYQPLDLIRKYFGEKIAIYFTWLGYYTMMLIPASICGLVVFIYGLATLSTDIPSNEICDRSGPGNITMCPLCDKNCSYWRLYSSCRYSMVTYWFDNYGTMVFAVFMAVWATMFLEGWKRKQAEIEYEWDVAHFEEEEETVRPEFEATVRHKKKNPVTQTDEPFLPAWSKCFRYVTAFSVILFMLCLVLAAVFGVIIYRIVIVTLFYSTPDQLVAENARLATTATAAVINLVVIMILNRLYQFVALGLTNMELQRTQTEWEDSFTFKMFLFQCVNFYATLFYIAFFKGRFVGRPGDYDYHLLGFRQEECDPAGCLIELCIQLMIIMVGKQAFNNTKEIIIPKIMNFCRARNSKKIEETNLYTRWEQDFDLGTMPPLGLFDEYLEMVLQYGFVTLFVAAFPLAPLFALINNVIEIRLDAYKFVTQWRRPLADRAQDIGIWWGILNTLSMLSVLTNAFIIGFTSEFVPKQLYLFTQSTTGDLTGYTNFSLSSFDVKDFQNKSIPNDPKIDVFGNVTSCMYRDFREDHAPYNPTLTYWHVLAARLAFVLVFEHVVFLLRFIVAFIIPDVPGFIKIQMLRENYLAKEALYTAELEKSKNEREKQD</sequence>
<feature type="transmembrane region" description="Helical" evidence="8">
    <location>
        <begin position="620"/>
        <end position="641"/>
    </location>
</feature>
<dbReference type="PANTHER" id="PTHR12308:SF84">
    <property type="entry name" value="ANOCTAMIN"/>
    <property type="match status" value="1"/>
</dbReference>